<evidence type="ECO:0000313" key="2">
    <source>
        <dbReference type="EMBL" id="XDT73283.1"/>
    </source>
</evidence>
<gene>
    <name evidence="2" type="primary">nqrM</name>
    <name evidence="2" type="ORF">AAIA72_04745</name>
</gene>
<dbReference type="EMBL" id="CP154858">
    <property type="protein sequence ID" value="XDT73283.1"/>
    <property type="molecule type" value="Genomic_DNA"/>
</dbReference>
<dbReference type="PANTHER" id="PTHR40691">
    <property type="entry name" value="(NA+)-NQR MATURATION NQRM"/>
    <property type="match status" value="1"/>
</dbReference>
<sequence length="83" mass="8764">MSTFFLVLLAFVVIVVAMSVGVLMGRKPISGSCGGMSALGMDVACDICGGDKSKCDKEKEKNTQHSTDDALAYDAMDKSKSDH</sequence>
<dbReference type="InterPro" id="IPR007495">
    <property type="entry name" value="NqrM"/>
</dbReference>
<proteinExistence type="predicted"/>
<feature type="compositionally biased region" description="Basic and acidic residues" evidence="1">
    <location>
        <begin position="54"/>
        <end position="68"/>
    </location>
</feature>
<dbReference type="Pfam" id="PF04400">
    <property type="entry name" value="NqrM"/>
    <property type="match status" value="1"/>
</dbReference>
<accession>A0AB39UYP8</accession>
<organism evidence="2">
    <name type="scientific">Thermohahella caldifontis</name>
    <dbReference type="NCBI Taxonomy" id="3142973"/>
    <lineage>
        <taxon>Bacteria</taxon>
        <taxon>Pseudomonadati</taxon>
        <taxon>Pseudomonadota</taxon>
        <taxon>Gammaproteobacteria</taxon>
        <taxon>Oceanospirillales</taxon>
        <taxon>Hahellaceae</taxon>
        <taxon>Thermohahella</taxon>
    </lineage>
</organism>
<dbReference type="KEGG" id="tcd:AAIA72_04745"/>
<dbReference type="AlphaFoldDB" id="A0AB39UYP8"/>
<reference evidence="2" key="1">
    <citation type="submission" date="2024-05" db="EMBL/GenBank/DDBJ databases">
        <title>Genome sequencing of novel strain.</title>
        <authorList>
            <person name="Ganbat D."/>
            <person name="Ganbat S."/>
            <person name="Lee S.-J."/>
        </authorList>
    </citation>
    <scope>NUCLEOTIDE SEQUENCE</scope>
    <source>
        <strain evidence="2">SMD15-11</strain>
    </source>
</reference>
<name>A0AB39UYP8_9GAMM</name>
<protein>
    <submittedName>
        <fullName evidence="2">(Na+)-NQR maturation NqrM</fullName>
    </submittedName>
</protein>
<dbReference type="RefSeq" id="WP_369602277.1">
    <property type="nucleotide sequence ID" value="NZ_CP154858.1"/>
</dbReference>
<dbReference type="PANTHER" id="PTHR40691:SF3">
    <property type="entry name" value="(NA+)-NQR MATURATION NQRM"/>
    <property type="match status" value="1"/>
</dbReference>
<evidence type="ECO:0000256" key="1">
    <source>
        <dbReference type="SAM" id="MobiDB-lite"/>
    </source>
</evidence>
<feature type="region of interest" description="Disordered" evidence="1">
    <location>
        <begin position="54"/>
        <end position="83"/>
    </location>
</feature>